<dbReference type="AlphaFoldDB" id="A0A4Q9NGP5"/>
<evidence type="ECO:0000256" key="1">
    <source>
        <dbReference type="SAM" id="MobiDB-lite"/>
    </source>
</evidence>
<dbReference type="Proteomes" id="UP000292957">
    <property type="component" value="Unassembled WGS sequence"/>
</dbReference>
<keyword evidence="2" id="KW-0472">Membrane</keyword>
<keyword evidence="2" id="KW-0812">Transmembrane</keyword>
<organism evidence="4 5">
    <name type="scientific">Dichomitus squalens</name>
    <dbReference type="NCBI Taxonomy" id="114155"/>
    <lineage>
        <taxon>Eukaryota</taxon>
        <taxon>Fungi</taxon>
        <taxon>Dikarya</taxon>
        <taxon>Basidiomycota</taxon>
        <taxon>Agaricomycotina</taxon>
        <taxon>Agaricomycetes</taxon>
        <taxon>Polyporales</taxon>
        <taxon>Polyporaceae</taxon>
        <taxon>Dichomitus</taxon>
    </lineage>
</organism>
<evidence type="ECO:0000256" key="2">
    <source>
        <dbReference type="SAM" id="Phobius"/>
    </source>
</evidence>
<sequence length="228" mass="25662">MSALPSDTASDHLLNKPDDLSPTSEEHSPTVSLPPAPEPSERFMFLGKIIMPLSFLSAWGWYRYFTFIFAHIVFRWIARIYPRLDPSGHLVKTSFSTMSNIASLFIYAQVIGLYAVYIIPFAIRYRTCKEAKSFAPATELRRRWTPSFWTPAVRRPVSHVWAISLCVLSAYTVRALEGAKVPVLDPLRAAMVGAVGRAVFVVGRNSIYETYPNSRIADETGEYDVGYS</sequence>
<feature type="transmembrane region" description="Helical" evidence="2">
    <location>
        <begin position="101"/>
        <end position="123"/>
    </location>
</feature>
<dbReference type="EMBL" id="ML143398">
    <property type="protein sequence ID" value="TBU31736.1"/>
    <property type="molecule type" value="Genomic_DNA"/>
</dbReference>
<keyword evidence="5" id="KW-1185">Reference proteome</keyword>
<feature type="transmembrane region" description="Helical" evidence="2">
    <location>
        <begin position="61"/>
        <end position="81"/>
    </location>
</feature>
<dbReference type="EMBL" id="ML145086">
    <property type="protein sequence ID" value="TBU64309.1"/>
    <property type="molecule type" value="Genomic_DNA"/>
</dbReference>
<proteinExistence type="predicted"/>
<evidence type="ECO:0000313" key="4">
    <source>
        <dbReference type="EMBL" id="TBU64309.1"/>
    </source>
</evidence>
<gene>
    <name evidence="4" type="ORF">BD310DRAFT_392321</name>
    <name evidence="3" type="ORF">BD311DRAFT_103799</name>
</gene>
<feature type="compositionally biased region" description="Basic and acidic residues" evidence="1">
    <location>
        <begin position="9"/>
        <end position="28"/>
    </location>
</feature>
<keyword evidence="2" id="KW-1133">Transmembrane helix</keyword>
<feature type="region of interest" description="Disordered" evidence="1">
    <location>
        <begin position="1"/>
        <end position="35"/>
    </location>
</feature>
<dbReference type="Proteomes" id="UP000292082">
    <property type="component" value="Unassembled WGS sequence"/>
</dbReference>
<protein>
    <submittedName>
        <fullName evidence="4">Uncharacterized protein</fullName>
    </submittedName>
</protein>
<evidence type="ECO:0000313" key="3">
    <source>
        <dbReference type="EMBL" id="TBU31736.1"/>
    </source>
</evidence>
<reference evidence="4 5" key="1">
    <citation type="submission" date="2019-01" db="EMBL/GenBank/DDBJ databases">
        <title>Draft genome sequences of three monokaryotic isolates of the white-rot basidiomycete fungus Dichomitus squalens.</title>
        <authorList>
            <consortium name="DOE Joint Genome Institute"/>
            <person name="Lopez S.C."/>
            <person name="Andreopoulos B."/>
            <person name="Pangilinan J."/>
            <person name="Lipzen A."/>
            <person name="Riley R."/>
            <person name="Ahrendt S."/>
            <person name="Ng V."/>
            <person name="Barry K."/>
            <person name="Daum C."/>
            <person name="Grigoriev I.V."/>
            <person name="Hilden K.S."/>
            <person name="Makela M.R."/>
            <person name="de Vries R.P."/>
        </authorList>
    </citation>
    <scope>NUCLEOTIDE SEQUENCE [LARGE SCALE GENOMIC DNA]</scope>
    <source>
        <strain evidence="4 5">CBS 464.89</strain>
        <strain evidence="3">OM18370.1</strain>
    </source>
</reference>
<evidence type="ECO:0000313" key="5">
    <source>
        <dbReference type="Proteomes" id="UP000292082"/>
    </source>
</evidence>
<accession>A0A4Q9NGP5</accession>
<name>A0A4Q9NGP5_9APHY</name>